<dbReference type="Pfam" id="PF03466">
    <property type="entry name" value="LysR_substrate"/>
    <property type="match status" value="1"/>
</dbReference>
<dbReference type="Gene3D" id="3.40.190.10">
    <property type="entry name" value="Periplasmic binding protein-like II"/>
    <property type="match status" value="2"/>
</dbReference>
<dbReference type="GO" id="GO:0003700">
    <property type="term" value="F:DNA-binding transcription factor activity"/>
    <property type="evidence" value="ECO:0007669"/>
    <property type="project" value="InterPro"/>
</dbReference>
<reference evidence="6 7" key="1">
    <citation type="journal article" date="2016" name="J. Microbiol.">
        <title>Dankookia rubra gen. nov., sp. nov., an alphaproteobacterium isolated from sediment of a shallow stream.</title>
        <authorList>
            <person name="Kim W.H."/>
            <person name="Kim D.H."/>
            <person name="Kang K."/>
            <person name="Ahn T.Y."/>
        </authorList>
    </citation>
    <scope>NUCLEOTIDE SEQUENCE [LARGE SCALE GENOMIC DNA]</scope>
    <source>
        <strain evidence="6 7">JCM30602</strain>
    </source>
</reference>
<dbReference type="InterPro" id="IPR036388">
    <property type="entry name" value="WH-like_DNA-bd_sf"/>
</dbReference>
<dbReference type="RefSeq" id="WP_133290440.1">
    <property type="nucleotide sequence ID" value="NZ_SMSJ01000032.1"/>
</dbReference>
<dbReference type="GO" id="GO:0043565">
    <property type="term" value="F:sequence-specific DNA binding"/>
    <property type="evidence" value="ECO:0007669"/>
    <property type="project" value="TreeGrafter"/>
</dbReference>
<feature type="domain" description="HTH lysR-type" evidence="5">
    <location>
        <begin position="23"/>
        <end position="80"/>
    </location>
</feature>
<dbReference type="InterPro" id="IPR000847">
    <property type="entry name" value="LysR_HTH_N"/>
</dbReference>
<dbReference type="SUPFAM" id="SSF46785">
    <property type="entry name" value="Winged helix' DNA-binding domain"/>
    <property type="match status" value="1"/>
</dbReference>
<dbReference type="FunFam" id="1.10.10.10:FF:000001">
    <property type="entry name" value="LysR family transcriptional regulator"/>
    <property type="match status" value="1"/>
</dbReference>
<dbReference type="PANTHER" id="PTHR30537:SF26">
    <property type="entry name" value="GLYCINE CLEAVAGE SYSTEM TRANSCRIPTIONAL ACTIVATOR"/>
    <property type="match status" value="1"/>
</dbReference>
<comment type="similarity">
    <text evidence="1">Belongs to the LysR transcriptional regulatory family.</text>
</comment>
<keyword evidence="4" id="KW-0804">Transcription</keyword>
<keyword evidence="2" id="KW-0805">Transcription regulation</keyword>
<evidence type="ECO:0000259" key="5">
    <source>
        <dbReference type="PROSITE" id="PS50931"/>
    </source>
</evidence>
<dbReference type="Gene3D" id="1.10.10.10">
    <property type="entry name" value="Winged helix-like DNA-binding domain superfamily/Winged helix DNA-binding domain"/>
    <property type="match status" value="1"/>
</dbReference>
<evidence type="ECO:0000313" key="6">
    <source>
        <dbReference type="EMBL" id="TDH60717.1"/>
    </source>
</evidence>
<evidence type="ECO:0000313" key="7">
    <source>
        <dbReference type="Proteomes" id="UP000295096"/>
    </source>
</evidence>
<dbReference type="CDD" id="cd08432">
    <property type="entry name" value="PBP2_GcdR_TrpI_HvrB_AmpR_like"/>
    <property type="match status" value="1"/>
</dbReference>
<gene>
    <name evidence="6" type="ORF">E2C06_20295</name>
</gene>
<protein>
    <submittedName>
        <fullName evidence="6">LysR family transcriptional regulator</fullName>
    </submittedName>
</protein>
<dbReference type="InterPro" id="IPR036390">
    <property type="entry name" value="WH_DNA-bd_sf"/>
</dbReference>
<keyword evidence="7" id="KW-1185">Reference proteome</keyword>
<dbReference type="PRINTS" id="PR00039">
    <property type="entry name" value="HTHLYSR"/>
</dbReference>
<dbReference type="EMBL" id="SMSJ01000032">
    <property type="protein sequence ID" value="TDH60717.1"/>
    <property type="molecule type" value="Genomic_DNA"/>
</dbReference>
<proteinExistence type="inferred from homology"/>
<dbReference type="PANTHER" id="PTHR30537">
    <property type="entry name" value="HTH-TYPE TRANSCRIPTIONAL REGULATOR"/>
    <property type="match status" value="1"/>
</dbReference>
<evidence type="ECO:0000256" key="2">
    <source>
        <dbReference type="ARBA" id="ARBA00023015"/>
    </source>
</evidence>
<dbReference type="GO" id="GO:0006351">
    <property type="term" value="P:DNA-templated transcription"/>
    <property type="evidence" value="ECO:0007669"/>
    <property type="project" value="TreeGrafter"/>
</dbReference>
<dbReference type="OrthoDB" id="9794694at2"/>
<organism evidence="6 7">
    <name type="scientific">Dankookia rubra</name>
    <dbReference type="NCBI Taxonomy" id="1442381"/>
    <lineage>
        <taxon>Bacteria</taxon>
        <taxon>Pseudomonadati</taxon>
        <taxon>Pseudomonadota</taxon>
        <taxon>Alphaproteobacteria</taxon>
        <taxon>Acetobacterales</taxon>
        <taxon>Roseomonadaceae</taxon>
        <taxon>Dankookia</taxon>
    </lineage>
</organism>
<dbReference type="AlphaFoldDB" id="A0A4R5QEA4"/>
<dbReference type="PROSITE" id="PS50931">
    <property type="entry name" value="HTH_LYSR"/>
    <property type="match status" value="1"/>
</dbReference>
<sequence>METRPSLPWNGGGGYWPITYKLPPLSALRVFEAAGRCGGFTAAAAELGVTPSAVSHGVRTLEDALGVPLFHRDQRGMRLTPAGEKLLREASRAFEGLARCVESLTGSTTRRRLTGSVAPTFATGWLLPRLVDLRRQYPSLDLAISTEREHVELGDGRFDFAIRMAAAPVGPAEWHRLVPVGLVPVAAPDCRLSLPEALRRLPAIHVTAAGEDWAAWAPLRSLPTPDPSRGLHFDTVQLALNAAAQGLGLALARLPVCAEDIAAGRVRALDEPVEGSTAYWLVTRPGLLRQREGRLFAAWLREQLDSVTPAV</sequence>
<dbReference type="SUPFAM" id="SSF53850">
    <property type="entry name" value="Periplasmic binding protein-like II"/>
    <property type="match status" value="1"/>
</dbReference>
<keyword evidence="3" id="KW-0238">DNA-binding</keyword>
<dbReference type="InterPro" id="IPR005119">
    <property type="entry name" value="LysR_subst-bd"/>
</dbReference>
<comment type="caution">
    <text evidence="6">The sequence shown here is derived from an EMBL/GenBank/DDBJ whole genome shotgun (WGS) entry which is preliminary data.</text>
</comment>
<evidence type="ECO:0000256" key="3">
    <source>
        <dbReference type="ARBA" id="ARBA00023125"/>
    </source>
</evidence>
<evidence type="ECO:0000256" key="1">
    <source>
        <dbReference type="ARBA" id="ARBA00009437"/>
    </source>
</evidence>
<name>A0A4R5QEA4_9PROT</name>
<dbReference type="Pfam" id="PF00126">
    <property type="entry name" value="HTH_1"/>
    <property type="match status" value="1"/>
</dbReference>
<accession>A0A4R5QEA4</accession>
<evidence type="ECO:0000256" key="4">
    <source>
        <dbReference type="ARBA" id="ARBA00023163"/>
    </source>
</evidence>
<dbReference type="InterPro" id="IPR058163">
    <property type="entry name" value="LysR-type_TF_proteobact-type"/>
</dbReference>
<dbReference type="Proteomes" id="UP000295096">
    <property type="component" value="Unassembled WGS sequence"/>
</dbReference>